<reference evidence="4" key="2">
    <citation type="submission" date="2012-03" db="EMBL/GenBank/DDBJ databases">
        <title>The complete genome sequence of the pioneer microbe on fresh volcanic deposit, Leptospirillum ferrooxidans strain C2-3.</title>
        <authorList>
            <person name="Fujimura R."/>
            <person name="Sato Y."/>
            <person name="Nishizawa T."/>
            <person name="Nanba K."/>
            <person name="Oshima K."/>
            <person name="Hattori M."/>
            <person name="Kamijo T."/>
            <person name="Ohta H."/>
        </authorList>
    </citation>
    <scope>NUCLEOTIDE SEQUENCE [LARGE SCALE GENOMIC DNA]</scope>
    <source>
        <strain evidence="4">C2-3</strain>
    </source>
</reference>
<name>I0ILG4_LEPFC</name>
<dbReference type="AlphaFoldDB" id="I0ILG4"/>
<evidence type="ECO:0000256" key="1">
    <source>
        <dbReference type="SAM" id="MobiDB-lite"/>
    </source>
</evidence>
<dbReference type="RefSeq" id="WP_014448606.1">
    <property type="nucleotide sequence ID" value="NC_017094.1"/>
</dbReference>
<gene>
    <name evidence="3" type="primary">purL</name>
    <name evidence="3" type="ordered locus">LFE_0392</name>
</gene>
<protein>
    <submittedName>
        <fullName evidence="3">Putative phosphoribosylformylglycinamidine synthase</fullName>
    </submittedName>
</protein>
<evidence type="ECO:0000313" key="3">
    <source>
        <dbReference type="EMBL" id="BAM06113.1"/>
    </source>
</evidence>
<dbReference type="HOGENOM" id="CLU_1254657_0_0_0"/>
<evidence type="ECO:0000256" key="2">
    <source>
        <dbReference type="SAM" id="SignalP"/>
    </source>
</evidence>
<dbReference type="EMBL" id="AP012342">
    <property type="protein sequence ID" value="BAM06113.1"/>
    <property type="molecule type" value="Genomic_DNA"/>
</dbReference>
<reference evidence="3 4" key="1">
    <citation type="journal article" date="2012" name="J. Bacteriol.">
        <title>Complete Genome Sequence of Leptospirillum ferrooxidans Strain C2-3, Isolated from a Fresh Volcanic Ash Deposit on the Island of Miyake, Japan.</title>
        <authorList>
            <person name="Fujimura R."/>
            <person name="Sato Y."/>
            <person name="Nishizawa T."/>
            <person name="Oshima K."/>
            <person name="Kim S.-W."/>
            <person name="Hattori M."/>
            <person name="Kamijo T."/>
            <person name="Ohta H."/>
        </authorList>
    </citation>
    <scope>NUCLEOTIDE SEQUENCE [LARGE SCALE GENOMIC DNA]</scope>
    <source>
        <strain evidence="3 4">C2-3</strain>
    </source>
</reference>
<proteinExistence type="predicted"/>
<dbReference type="PATRIC" id="fig|1162668.3.peg.457"/>
<feature type="region of interest" description="Disordered" evidence="1">
    <location>
        <begin position="36"/>
        <end position="63"/>
    </location>
</feature>
<feature type="compositionally biased region" description="Low complexity" evidence="1">
    <location>
        <begin position="45"/>
        <end position="63"/>
    </location>
</feature>
<feature type="signal peptide" evidence="2">
    <location>
        <begin position="1"/>
        <end position="30"/>
    </location>
</feature>
<organism evidence="3 4">
    <name type="scientific">Leptospirillum ferrooxidans (strain C2-3)</name>
    <dbReference type="NCBI Taxonomy" id="1162668"/>
    <lineage>
        <taxon>Bacteria</taxon>
        <taxon>Pseudomonadati</taxon>
        <taxon>Nitrospirota</taxon>
        <taxon>Nitrospiria</taxon>
        <taxon>Nitrospirales</taxon>
        <taxon>Nitrospiraceae</taxon>
        <taxon>Leptospirillum</taxon>
    </lineage>
</organism>
<sequence length="220" mass="23108">MASNSVRSFLKVVFLSSFVLSAVFFQPVHAKAASSVSSEDSPEVTTSSQSSSTGSGSSSGGTFSDIGKIGVGLSWSPMEITPGATDSTSVGFVGARYWFNKTFGLDGGLGFGFPSVSPGTNFLTTLELEPMIALVETSRTILYGNIQFMGAFGSGSDANSSIYLSAGMGIEHALSDMPRLSIYGQWNPVSVDFVTGPNNPTGFGFLGSVMNFNTGFRYYF</sequence>
<dbReference type="Proteomes" id="UP000007382">
    <property type="component" value="Chromosome"/>
</dbReference>
<feature type="chain" id="PRO_5003628919" evidence="2">
    <location>
        <begin position="31"/>
        <end position="220"/>
    </location>
</feature>
<evidence type="ECO:0000313" key="4">
    <source>
        <dbReference type="Proteomes" id="UP000007382"/>
    </source>
</evidence>
<keyword evidence="4" id="KW-1185">Reference proteome</keyword>
<dbReference type="OrthoDB" id="9813441at2"/>
<accession>I0ILG4</accession>
<keyword evidence="2" id="KW-0732">Signal</keyword>
<dbReference type="KEGG" id="lfc:LFE_0392"/>